<proteinExistence type="predicted"/>
<reference evidence="1" key="2">
    <citation type="journal article" date="2015" name="Fish Shellfish Immunol.">
        <title>Early steps in the European eel (Anguilla anguilla)-Vibrio vulnificus interaction in the gills: Role of the RtxA13 toxin.</title>
        <authorList>
            <person name="Callol A."/>
            <person name="Pajuelo D."/>
            <person name="Ebbesson L."/>
            <person name="Teles M."/>
            <person name="MacKenzie S."/>
            <person name="Amaro C."/>
        </authorList>
    </citation>
    <scope>NUCLEOTIDE SEQUENCE</scope>
</reference>
<accession>A0A0E9S3W8</accession>
<dbReference type="AlphaFoldDB" id="A0A0E9S3W8"/>
<dbReference type="EMBL" id="GBXM01072448">
    <property type="protein sequence ID" value="JAH36129.1"/>
    <property type="molecule type" value="Transcribed_RNA"/>
</dbReference>
<name>A0A0E9S3W8_ANGAN</name>
<organism evidence="1">
    <name type="scientific">Anguilla anguilla</name>
    <name type="common">European freshwater eel</name>
    <name type="synonym">Muraena anguilla</name>
    <dbReference type="NCBI Taxonomy" id="7936"/>
    <lineage>
        <taxon>Eukaryota</taxon>
        <taxon>Metazoa</taxon>
        <taxon>Chordata</taxon>
        <taxon>Craniata</taxon>
        <taxon>Vertebrata</taxon>
        <taxon>Euteleostomi</taxon>
        <taxon>Actinopterygii</taxon>
        <taxon>Neopterygii</taxon>
        <taxon>Teleostei</taxon>
        <taxon>Anguilliformes</taxon>
        <taxon>Anguillidae</taxon>
        <taxon>Anguilla</taxon>
    </lineage>
</organism>
<sequence length="34" mass="3763">MSHLLEASARHPASTRRGSYCWVVQNVPSPRTAP</sequence>
<reference evidence="1" key="1">
    <citation type="submission" date="2014-11" db="EMBL/GenBank/DDBJ databases">
        <authorList>
            <person name="Amaro Gonzalez C."/>
        </authorList>
    </citation>
    <scope>NUCLEOTIDE SEQUENCE</scope>
</reference>
<protein>
    <submittedName>
        <fullName evidence="1">Uncharacterized protein</fullName>
    </submittedName>
</protein>
<evidence type="ECO:0000313" key="1">
    <source>
        <dbReference type="EMBL" id="JAH36129.1"/>
    </source>
</evidence>